<keyword evidence="9 15" id="KW-0378">Hydrolase</keyword>
<name>S9RGQ5_SCHOY</name>
<evidence type="ECO:0000256" key="6">
    <source>
        <dbReference type="ARBA" id="ARBA00022692"/>
    </source>
</evidence>
<sequence>MFSFRKIWASVSVLVALFGLTVAEAVEQQKSWLVDSLPGIPDDYTQRMYSGNLGKDEQLNGDLFFWMFESANASFANRTIIWLNGGPGCSSEDGSLMEVGPLRMGGNGTFHLNQGRWDELGNILFVDQPKGTGFSYSLDDDYMSDNHEMAEEFSIFFEKFLAEFPERANDTWYISGESYAGQYIPYVASKLIEKDLVRLGGLAIGNGWIQPISHYNTYLNYLVEKGKLDLYTEQGQYLHHSWADCMLALEQLQSGSGDVEKCENFLYDIMFMLSDKPGNTCMNMYDISLESSYPLCGMDWPAELENLTPYLSKPEVLQALHVNTTYVKEWKECSNDVSNNYAREGIDSSANLIKDLASKIPIMLFYGENDFLCNYLSGEDLLKSLEWNGEVGFGNASWSSWYTGDSTDEPAGSYIQARNLTFARIAKASHMVPYDHPIEMKTLAAAFFDNDIQRLPTHPSEHLPDPGHARHSKWLYLSLLPVGLTVSGLFGLYVCRKFQLFGLKEASYEALPGSP</sequence>
<keyword evidence="6" id="KW-0812">Transmembrane</keyword>
<dbReference type="PROSITE" id="PS00131">
    <property type="entry name" value="CARBOXYPEPT_SER_SER"/>
    <property type="match status" value="1"/>
</dbReference>
<evidence type="ECO:0000313" key="16">
    <source>
        <dbReference type="EMBL" id="EPX73234.1"/>
    </source>
</evidence>
<dbReference type="InterPro" id="IPR029058">
    <property type="entry name" value="AB_hydrolase_fold"/>
</dbReference>
<evidence type="ECO:0000256" key="11">
    <source>
        <dbReference type="ARBA" id="ARBA00023034"/>
    </source>
</evidence>
<evidence type="ECO:0000256" key="8">
    <source>
        <dbReference type="ARBA" id="ARBA00022729"/>
    </source>
</evidence>
<dbReference type="RefSeq" id="XP_013018863.1">
    <property type="nucleotide sequence ID" value="XM_013163409.1"/>
</dbReference>
<organism evidence="16 17">
    <name type="scientific">Schizosaccharomyces octosporus (strain yFS286)</name>
    <name type="common">Fission yeast</name>
    <name type="synonym">Octosporomyces octosporus</name>
    <dbReference type="NCBI Taxonomy" id="483514"/>
    <lineage>
        <taxon>Eukaryota</taxon>
        <taxon>Fungi</taxon>
        <taxon>Dikarya</taxon>
        <taxon>Ascomycota</taxon>
        <taxon>Taphrinomycotina</taxon>
        <taxon>Schizosaccharomycetes</taxon>
        <taxon>Schizosaccharomycetales</taxon>
        <taxon>Schizosaccharomycetaceae</taxon>
        <taxon>Schizosaccharomyces</taxon>
    </lineage>
</organism>
<evidence type="ECO:0000313" key="17">
    <source>
        <dbReference type="Proteomes" id="UP000016088"/>
    </source>
</evidence>
<evidence type="ECO:0000256" key="9">
    <source>
        <dbReference type="ARBA" id="ARBA00022801"/>
    </source>
</evidence>
<evidence type="ECO:0000256" key="2">
    <source>
        <dbReference type="ARBA" id="ARBA00004393"/>
    </source>
</evidence>
<evidence type="ECO:0000256" key="14">
    <source>
        <dbReference type="ARBA" id="ARBA00037042"/>
    </source>
</evidence>
<dbReference type="PRINTS" id="PR00724">
    <property type="entry name" value="CRBOXYPTASEC"/>
</dbReference>
<dbReference type="VEuPathDB" id="FungiDB:SOCG_00989"/>
<gene>
    <name evidence="16" type="ORF">SOCG_00989</name>
</gene>
<dbReference type="eggNOG" id="KOG1282">
    <property type="taxonomic scope" value="Eukaryota"/>
</dbReference>
<dbReference type="FunFam" id="3.40.50.1820:FF:000121">
    <property type="entry name" value="Carboxypeptidase D"/>
    <property type="match status" value="1"/>
</dbReference>
<keyword evidence="17" id="KW-1185">Reference proteome</keyword>
<dbReference type="SUPFAM" id="SSF53474">
    <property type="entry name" value="alpha/beta-Hydrolases"/>
    <property type="match status" value="1"/>
</dbReference>
<keyword evidence="12" id="KW-0472">Membrane</keyword>
<keyword evidence="4 15" id="KW-0121">Carboxypeptidase</keyword>
<dbReference type="GO" id="GO:0005802">
    <property type="term" value="C:trans-Golgi network"/>
    <property type="evidence" value="ECO:0007669"/>
    <property type="project" value="TreeGrafter"/>
</dbReference>
<keyword evidence="11" id="KW-0333">Golgi apparatus</keyword>
<dbReference type="GO" id="GO:0004185">
    <property type="term" value="F:serine-type carboxypeptidase activity"/>
    <property type="evidence" value="ECO:0007669"/>
    <property type="project" value="UniProtKB-UniRule"/>
</dbReference>
<reference evidence="16 17" key="1">
    <citation type="journal article" date="2011" name="Science">
        <title>Comparative functional genomics of the fission yeasts.</title>
        <authorList>
            <person name="Rhind N."/>
            <person name="Chen Z."/>
            <person name="Yassour M."/>
            <person name="Thompson D.A."/>
            <person name="Haas B.J."/>
            <person name="Habib N."/>
            <person name="Wapinski I."/>
            <person name="Roy S."/>
            <person name="Lin M.F."/>
            <person name="Heiman D.I."/>
            <person name="Young S.K."/>
            <person name="Furuya K."/>
            <person name="Guo Y."/>
            <person name="Pidoux A."/>
            <person name="Chen H.M."/>
            <person name="Robbertse B."/>
            <person name="Goldberg J.M."/>
            <person name="Aoki K."/>
            <person name="Bayne E.H."/>
            <person name="Berlin A.M."/>
            <person name="Desjardins C.A."/>
            <person name="Dobbs E."/>
            <person name="Dukaj L."/>
            <person name="Fan L."/>
            <person name="FitzGerald M.G."/>
            <person name="French C."/>
            <person name="Gujja S."/>
            <person name="Hansen K."/>
            <person name="Keifenheim D."/>
            <person name="Levin J.Z."/>
            <person name="Mosher R.A."/>
            <person name="Mueller C.A."/>
            <person name="Pfiffner J."/>
            <person name="Priest M."/>
            <person name="Russ C."/>
            <person name="Smialowska A."/>
            <person name="Swoboda P."/>
            <person name="Sykes S.M."/>
            <person name="Vaughn M."/>
            <person name="Vengrova S."/>
            <person name="Yoder R."/>
            <person name="Zeng Q."/>
            <person name="Allshire R."/>
            <person name="Baulcombe D."/>
            <person name="Birren B.W."/>
            <person name="Brown W."/>
            <person name="Ekwall K."/>
            <person name="Kellis M."/>
            <person name="Leatherwood J."/>
            <person name="Levin H."/>
            <person name="Margalit H."/>
            <person name="Martienssen R."/>
            <person name="Nieduszynski C.A."/>
            <person name="Spatafora J.W."/>
            <person name="Friedman N."/>
            <person name="Dalgaard J.Z."/>
            <person name="Baumann P."/>
            <person name="Niki H."/>
            <person name="Regev A."/>
            <person name="Nusbaum C."/>
        </authorList>
    </citation>
    <scope>NUCLEOTIDE SEQUENCE [LARGE SCALE GENOMIC DNA]</scope>
    <source>
        <strain evidence="17">yFS286</strain>
    </source>
</reference>
<evidence type="ECO:0000256" key="1">
    <source>
        <dbReference type="ARBA" id="ARBA00001003"/>
    </source>
</evidence>
<dbReference type="InterPro" id="IPR001563">
    <property type="entry name" value="Peptidase_S10"/>
</dbReference>
<dbReference type="Gene3D" id="3.40.50.1820">
    <property type="entry name" value="alpha/beta hydrolase"/>
    <property type="match status" value="1"/>
</dbReference>
<evidence type="ECO:0000256" key="7">
    <source>
        <dbReference type="ARBA" id="ARBA00022703"/>
    </source>
</evidence>
<keyword evidence="5 15" id="KW-0645">Protease</keyword>
<dbReference type="AlphaFoldDB" id="S9RGQ5"/>
<keyword evidence="8 15" id="KW-0732">Signal</keyword>
<evidence type="ECO:0000256" key="10">
    <source>
        <dbReference type="ARBA" id="ARBA00022989"/>
    </source>
</evidence>
<protein>
    <recommendedName>
        <fullName evidence="15">Carboxypeptidase</fullName>
        <ecNumber evidence="15">3.4.16.-</ecNumber>
    </recommendedName>
</protein>
<dbReference type="EC" id="3.4.16.-" evidence="15"/>
<dbReference type="Pfam" id="PF00450">
    <property type="entry name" value="Peptidase_S10"/>
    <property type="match status" value="1"/>
</dbReference>
<evidence type="ECO:0000256" key="3">
    <source>
        <dbReference type="ARBA" id="ARBA00009431"/>
    </source>
</evidence>
<evidence type="ECO:0000256" key="12">
    <source>
        <dbReference type="ARBA" id="ARBA00023136"/>
    </source>
</evidence>
<evidence type="ECO:0000256" key="5">
    <source>
        <dbReference type="ARBA" id="ARBA00022670"/>
    </source>
</evidence>
<keyword evidence="7" id="KW-0053">Apoptosis</keyword>
<dbReference type="GO" id="GO:0006508">
    <property type="term" value="P:proteolysis"/>
    <property type="evidence" value="ECO:0007669"/>
    <property type="project" value="UniProtKB-KW"/>
</dbReference>
<comment type="function">
    <text evidence="14">Protease with a carboxypeptidase B-like function involved in the C-terminal processing of the lysine and arginine residues from protein precursors. Promotes cell fusion and is involved in the programmed cell death.</text>
</comment>
<accession>S9RGQ5</accession>
<dbReference type="MEROPS" id="S10.A67"/>
<comment type="catalytic activity">
    <reaction evidence="1">
        <text>Preferential release of a C-terminal arginine or lysine residue.</text>
        <dbReference type="EC" id="3.4.16.6"/>
    </reaction>
</comment>
<dbReference type="OrthoDB" id="443318at2759"/>
<dbReference type="HOGENOM" id="CLU_008523_13_3_1"/>
<evidence type="ECO:0000256" key="4">
    <source>
        <dbReference type="ARBA" id="ARBA00022645"/>
    </source>
</evidence>
<evidence type="ECO:0000256" key="15">
    <source>
        <dbReference type="RuleBase" id="RU361156"/>
    </source>
</evidence>
<dbReference type="GO" id="GO:0006915">
    <property type="term" value="P:apoptotic process"/>
    <property type="evidence" value="ECO:0007669"/>
    <property type="project" value="UniProtKB-KW"/>
</dbReference>
<dbReference type="OMA" id="PLMFAGQ"/>
<feature type="chain" id="PRO_5006530461" description="Carboxypeptidase" evidence="15">
    <location>
        <begin position="24"/>
        <end position="515"/>
    </location>
</feature>
<dbReference type="Proteomes" id="UP000016088">
    <property type="component" value="Unassembled WGS sequence"/>
</dbReference>
<dbReference type="EMBL" id="KE503207">
    <property type="protein sequence ID" value="EPX73234.1"/>
    <property type="molecule type" value="Genomic_DNA"/>
</dbReference>
<dbReference type="GeneID" id="25029973"/>
<dbReference type="PANTHER" id="PTHR11802:SF190">
    <property type="entry name" value="PHEROMONE-PROCESSING CARBOXYPEPTIDASE KEX1"/>
    <property type="match status" value="1"/>
</dbReference>
<feature type="signal peptide" evidence="15">
    <location>
        <begin position="1"/>
        <end position="23"/>
    </location>
</feature>
<dbReference type="PANTHER" id="PTHR11802">
    <property type="entry name" value="SERINE PROTEASE FAMILY S10 SERINE CARBOXYPEPTIDASE"/>
    <property type="match status" value="1"/>
</dbReference>
<proteinExistence type="inferred from homology"/>
<keyword evidence="10" id="KW-1133">Transmembrane helix</keyword>
<keyword evidence="13" id="KW-0325">Glycoprotein</keyword>
<comment type="subcellular location">
    <subcellularLocation>
        <location evidence="2">Golgi apparatus</location>
        <location evidence="2">trans-Golgi network membrane</location>
        <topology evidence="2">Single-pass type I membrane protein</topology>
    </subcellularLocation>
</comment>
<dbReference type="InterPro" id="IPR018202">
    <property type="entry name" value="Ser_caboxypep_ser_AS"/>
</dbReference>
<evidence type="ECO:0000256" key="13">
    <source>
        <dbReference type="ARBA" id="ARBA00023180"/>
    </source>
</evidence>
<comment type="similarity">
    <text evidence="3 15">Belongs to the peptidase S10 family.</text>
</comment>